<evidence type="ECO:0000256" key="1">
    <source>
        <dbReference type="ARBA" id="ARBA00022729"/>
    </source>
</evidence>
<sequence>MLNSTMWKKHLGVTLSSVLQYNIQNDAINANADDAKNKIGEERLFFDDINLDCEVSKWSNWSPCNVTNGVCGWGFKEKTRRILVHPKNDGFPCPKKLVKHKQCHVSCQKKKKSRVRTGCVMSEWSPWSKCNEGCENQYQHRFRHVLVYPKETVTTCQNEVEHRPCPCY</sequence>
<keyword evidence="6" id="KW-1185">Reference proteome</keyword>
<dbReference type="GO" id="GO:0031012">
    <property type="term" value="C:extracellular matrix"/>
    <property type="evidence" value="ECO:0007669"/>
    <property type="project" value="TreeGrafter"/>
</dbReference>
<dbReference type="OrthoDB" id="347314at2759"/>
<dbReference type="EMBL" id="CAACVG010010703">
    <property type="protein sequence ID" value="VEN56423.1"/>
    <property type="molecule type" value="Genomic_DNA"/>
</dbReference>
<evidence type="ECO:0000256" key="2">
    <source>
        <dbReference type="ARBA" id="ARBA00023157"/>
    </source>
</evidence>
<evidence type="ECO:0000259" key="4">
    <source>
        <dbReference type="Pfam" id="PF19028"/>
    </source>
</evidence>
<feature type="domain" description="Spondin-like TSP1" evidence="4">
    <location>
        <begin position="53"/>
        <end position="105"/>
    </location>
</feature>
<dbReference type="InterPro" id="IPR000884">
    <property type="entry name" value="TSP1_rpt"/>
</dbReference>
<keyword evidence="2" id="KW-1015">Disulfide bond</keyword>
<dbReference type="InterPro" id="IPR051418">
    <property type="entry name" value="Spondin/Thrombospondin_T1"/>
</dbReference>
<dbReference type="SUPFAM" id="SSF82895">
    <property type="entry name" value="TSP-1 type 1 repeat"/>
    <property type="match status" value="2"/>
</dbReference>
<dbReference type="Proteomes" id="UP000410492">
    <property type="component" value="Unassembled WGS sequence"/>
</dbReference>
<dbReference type="Pfam" id="PF19028">
    <property type="entry name" value="TSP1_spondin"/>
    <property type="match status" value="2"/>
</dbReference>
<gene>
    <name evidence="5" type="ORF">CALMAC_LOCUS15320</name>
</gene>
<reference evidence="5 6" key="1">
    <citation type="submission" date="2019-01" db="EMBL/GenBank/DDBJ databases">
        <authorList>
            <person name="Sayadi A."/>
        </authorList>
    </citation>
    <scope>NUCLEOTIDE SEQUENCE [LARGE SCALE GENOMIC DNA]</scope>
</reference>
<dbReference type="PANTHER" id="PTHR11311">
    <property type="entry name" value="SPONDIN"/>
    <property type="match status" value="1"/>
</dbReference>
<dbReference type="PANTHER" id="PTHR11311:SF16">
    <property type="entry name" value="SPONDIN-1"/>
    <property type="match status" value="1"/>
</dbReference>
<dbReference type="GO" id="GO:0007155">
    <property type="term" value="P:cell adhesion"/>
    <property type="evidence" value="ECO:0007669"/>
    <property type="project" value="TreeGrafter"/>
</dbReference>
<accession>A0A653D8S6</accession>
<dbReference type="AlphaFoldDB" id="A0A653D8S6"/>
<keyword evidence="1" id="KW-0732">Signal</keyword>
<dbReference type="InterPro" id="IPR036383">
    <property type="entry name" value="TSP1_rpt_sf"/>
</dbReference>
<feature type="domain" description="Spondin-like TSP1" evidence="4">
    <location>
        <begin position="119"/>
        <end position="165"/>
    </location>
</feature>
<name>A0A653D8S6_CALMS</name>
<organism evidence="5 6">
    <name type="scientific">Callosobruchus maculatus</name>
    <name type="common">Southern cowpea weevil</name>
    <name type="synonym">Pulse bruchid</name>
    <dbReference type="NCBI Taxonomy" id="64391"/>
    <lineage>
        <taxon>Eukaryota</taxon>
        <taxon>Metazoa</taxon>
        <taxon>Ecdysozoa</taxon>
        <taxon>Arthropoda</taxon>
        <taxon>Hexapoda</taxon>
        <taxon>Insecta</taxon>
        <taxon>Pterygota</taxon>
        <taxon>Neoptera</taxon>
        <taxon>Endopterygota</taxon>
        <taxon>Coleoptera</taxon>
        <taxon>Polyphaga</taxon>
        <taxon>Cucujiformia</taxon>
        <taxon>Chrysomeloidea</taxon>
        <taxon>Chrysomelidae</taxon>
        <taxon>Bruchinae</taxon>
        <taxon>Bruchini</taxon>
        <taxon>Callosobruchus</taxon>
    </lineage>
</organism>
<dbReference type="InterPro" id="IPR044004">
    <property type="entry name" value="TSP1_spondin_dom"/>
</dbReference>
<proteinExistence type="predicted"/>
<keyword evidence="3" id="KW-0325">Glycoprotein</keyword>
<evidence type="ECO:0000313" key="6">
    <source>
        <dbReference type="Proteomes" id="UP000410492"/>
    </source>
</evidence>
<dbReference type="PROSITE" id="PS50092">
    <property type="entry name" value="TSP1"/>
    <property type="match status" value="2"/>
</dbReference>
<dbReference type="Gene3D" id="2.20.100.10">
    <property type="entry name" value="Thrombospondin type-1 (TSP1) repeat"/>
    <property type="match status" value="2"/>
</dbReference>
<dbReference type="SMART" id="SM00209">
    <property type="entry name" value="TSP1"/>
    <property type="match status" value="2"/>
</dbReference>
<protein>
    <recommendedName>
        <fullName evidence="4">Spondin-like TSP1 domain-containing protein</fullName>
    </recommendedName>
</protein>
<evidence type="ECO:0000256" key="3">
    <source>
        <dbReference type="ARBA" id="ARBA00023180"/>
    </source>
</evidence>
<evidence type="ECO:0000313" key="5">
    <source>
        <dbReference type="EMBL" id="VEN56423.1"/>
    </source>
</evidence>